<comment type="caution">
    <text evidence="3">The sequence shown here is derived from an EMBL/GenBank/DDBJ whole genome shotgun (WGS) entry which is preliminary data.</text>
</comment>
<keyword evidence="4" id="KW-1185">Reference proteome</keyword>
<feature type="transmembrane region" description="Helical" evidence="1">
    <location>
        <begin position="20"/>
        <end position="44"/>
    </location>
</feature>
<name>A0A5D5AN09_9EURY</name>
<dbReference type="RefSeq" id="WP_149080224.1">
    <property type="nucleotide sequence ID" value="NZ_VTAW01000003.1"/>
</dbReference>
<protein>
    <submittedName>
        <fullName evidence="3">DUF58 domain-containing protein</fullName>
    </submittedName>
</protein>
<dbReference type="EMBL" id="VTAW01000003">
    <property type="protein sequence ID" value="TYT63248.1"/>
    <property type="molecule type" value="Genomic_DNA"/>
</dbReference>
<evidence type="ECO:0000256" key="1">
    <source>
        <dbReference type="SAM" id="Phobius"/>
    </source>
</evidence>
<dbReference type="Proteomes" id="UP000324104">
    <property type="component" value="Unassembled WGS sequence"/>
</dbReference>
<organism evidence="3 4">
    <name type="scientific">Natrialba swarupiae</name>
    <dbReference type="NCBI Taxonomy" id="2448032"/>
    <lineage>
        <taxon>Archaea</taxon>
        <taxon>Methanobacteriati</taxon>
        <taxon>Methanobacteriota</taxon>
        <taxon>Stenosarchaea group</taxon>
        <taxon>Halobacteria</taxon>
        <taxon>Halobacteriales</taxon>
        <taxon>Natrialbaceae</taxon>
        <taxon>Natrialba</taxon>
    </lineage>
</organism>
<evidence type="ECO:0000259" key="2">
    <source>
        <dbReference type="Pfam" id="PF01882"/>
    </source>
</evidence>
<accession>A0A5D5AN09</accession>
<reference evidence="3 4" key="1">
    <citation type="submission" date="2019-08" db="EMBL/GenBank/DDBJ databases">
        <title>Archaea genome.</title>
        <authorList>
            <person name="Kajale S."/>
            <person name="Shouche Y."/>
            <person name="Deshpande N."/>
            <person name="Sharma A."/>
        </authorList>
    </citation>
    <scope>NUCLEOTIDE SEQUENCE [LARGE SCALE GENOMIC DNA]</scope>
    <source>
        <strain evidence="3 4">ESP3B_9</strain>
    </source>
</reference>
<dbReference type="PANTHER" id="PTHR33608:SF6">
    <property type="entry name" value="BLL2464 PROTEIN"/>
    <property type="match status" value="1"/>
</dbReference>
<dbReference type="PANTHER" id="PTHR33608">
    <property type="entry name" value="BLL2464 PROTEIN"/>
    <property type="match status" value="1"/>
</dbReference>
<feature type="domain" description="DUF58" evidence="2">
    <location>
        <begin position="219"/>
        <end position="393"/>
    </location>
</feature>
<keyword evidence="1" id="KW-1133">Transmembrane helix</keyword>
<evidence type="ECO:0000313" key="3">
    <source>
        <dbReference type="EMBL" id="TYT63248.1"/>
    </source>
</evidence>
<dbReference type="Pfam" id="PF01882">
    <property type="entry name" value="DUF58"/>
    <property type="match status" value="1"/>
</dbReference>
<dbReference type="InterPro" id="IPR002881">
    <property type="entry name" value="DUF58"/>
</dbReference>
<keyword evidence="1" id="KW-0472">Membrane</keyword>
<sequence>MTDRRLERVDDGEWAFVASLLLAGLGVAVASPILVVGATIPLWYGVSAGFGAPPDARISSRRILTRRSDDAADEPQAREDGADAGFVSADPGDTVAVRTTVRNTGAETIVDLRVVDDVPDALSVVSGTPRLCETLEPGDEAVLEYELAVHRGEHAFGGLTVRARNVTGTVAETWSDGVGGDDEIRCHPTAETVPLGEGTNDYAGEVPTDEGGSGVEFYSVREYEPGDPVGSIDWRRYAGTRELATVEYRAERATRIVCVVDVRSSQFRAATTERPPAAELSAEAARRTADTLLDEGHPTGVVGIADRRITTVPPDGDTTTRRRIRDLLEAARRAEFTGEEGTRTAYGDPVDEVPRTLPGEAQVYLFSSFVDDEPVELLERLRTHGYAVRVVSPDVTAGPDALETRLEALDRRTRLARARATGARVVDWDLERSFGLVLSDAVGEVGVR</sequence>
<keyword evidence="1" id="KW-0812">Transmembrane</keyword>
<dbReference type="NCBIfam" id="TIGR01451">
    <property type="entry name" value="B_ant_repeat"/>
    <property type="match status" value="1"/>
</dbReference>
<proteinExistence type="predicted"/>
<evidence type="ECO:0000313" key="4">
    <source>
        <dbReference type="Proteomes" id="UP000324104"/>
    </source>
</evidence>
<dbReference type="InterPro" id="IPR047589">
    <property type="entry name" value="DUF11_rpt"/>
</dbReference>
<dbReference type="AlphaFoldDB" id="A0A5D5AN09"/>
<gene>
    <name evidence="3" type="ORF">FYC77_04035</name>
</gene>